<dbReference type="Proteomes" id="UP000224898">
    <property type="component" value="Segment"/>
</dbReference>
<dbReference type="GeneID" id="55601603"/>
<dbReference type="RefSeq" id="YP_009831726.1">
    <property type="nucleotide sequence ID" value="NC_048650.1"/>
</dbReference>
<dbReference type="KEGG" id="vg:55601603"/>
<reference evidence="1 2" key="1">
    <citation type="submission" date="2016-09" db="EMBL/GenBank/DDBJ databases">
        <title>Complete Genome Sequence of Streptomyces 5a phage BRock.</title>
        <authorList>
            <person name="Crossman A."/>
            <person name="Baron S."/>
            <person name="Jamdagni P."/>
            <person name="Khatri P."/>
            <person name="Sharma D."/>
            <person name="Pandey M."/>
            <person name="Goyal S."/>
            <person name="Kumar S."/>
            <person name="Phogat A."/>
            <person name="Chawla G."/>
            <person name="Pasricha M."/>
            <person name="Gupta K."/>
            <person name="Bazzad D."/>
            <person name="Aggarwal V."/>
            <person name="Poughat A."/>
            <person name="Singh K."/>
            <person name="Rana P."/>
            <person name="Gautam R."/>
            <person name="Sharma V."/>
            <person name="Tyagi D."/>
            <person name="Shahi A."/>
            <person name="Jangra N."/>
            <person name="Malik M."/>
            <person name="Sidhu P.K."/>
            <person name="Malik S."/>
            <person name="Ghalyan Y."/>
            <person name="Sharma S.S."/>
            <person name="Malik A."/>
            <person name="Chuttani R."/>
            <person name="Bamal N."/>
            <person name="Bhadula D."/>
            <person name="Batra A."/>
            <person name="Temple L."/>
            <person name="Nehra K."/>
        </authorList>
    </citation>
    <scope>NUCLEOTIDE SEQUENCE [LARGE SCALE GENOMIC DNA]</scope>
</reference>
<accession>A0A1J0GVP8</accession>
<evidence type="ECO:0000313" key="2">
    <source>
        <dbReference type="Proteomes" id="UP000224898"/>
    </source>
</evidence>
<organism evidence="1 2">
    <name type="scientific">Streptomyces phage BRock</name>
    <dbReference type="NCBI Taxonomy" id="1913591"/>
    <lineage>
        <taxon>Viruses</taxon>
        <taxon>Duplodnaviria</taxon>
        <taxon>Heunggongvirae</taxon>
        <taxon>Uroviricota</taxon>
        <taxon>Caudoviricetes</taxon>
        <taxon>Borockvirus</taxon>
        <taxon>Borockvirus brock</taxon>
    </lineage>
</organism>
<sequence length="532" mass="57045">MTLTQTLKGLGISKAMGTMLESFGGTRTVRGNTNTIVALIKRGMVTTAQQGPDGYGNYYTRKGIETTDAIRAYYGLKPLGEHYAWVREFMGEGVEIMGDAPENWTPNFSAPGAAHCFFGCSETTVAVFVTTEGVTEGVCGTHLGRVGLTTHDMPQDVTTAVLTPVDECAGTCPVGTGCEHCDDAYGDILIPGTHALDMGRAGYNRFVGIKESDNGSLFTYGLTTAICNIPGMNGTGKTNMPTMFGDIINIRTSRGIEKYMVERVRYADPKLVLFTPEHAENLSSHTLTDYMVTEAAGTKYECQGCGSIGTHANFAEFVCEYAEPVVCTADVNTCTLTDCEACGMWRTAVESVSTENDDTDGGFMETDDTREIQAYVIEKAQKEFMVNSVVRVKAGSEFPAWSGVVTGHASRLMNGIHTGCAVVMERGGSAQTLPVSALEFDTRDDMSTVAKLTTSAGFNSVSTGTTHHTVDTDGKRWDSFGHVLSKGDMVKLPGKRGYGKVWCTVPGIAIVFVDMGTGEEPVQYDAHSLTAV</sequence>
<evidence type="ECO:0000313" key="1">
    <source>
        <dbReference type="EMBL" id="APC46263.1"/>
    </source>
</evidence>
<keyword evidence="2" id="KW-1185">Reference proteome</keyword>
<proteinExistence type="predicted"/>
<dbReference type="EMBL" id="KX925554">
    <property type="protein sequence ID" value="APC46263.1"/>
    <property type="molecule type" value="Genomic_DNA"/>
</dbReference>
<protein>
    <submittedName>
        <fullName evidence="1">Uncharacterized protein</fullName>
    </submittedName>
</protein>
<name>A0A1J0GVP8_9CAUD</name>